<sequence length="70" mass="7952">MRLAFTISSAGEDRETSPDRVPRWYVGCLCDRYFLRFGTNAVSSFTMDRRHPIGVTAEKARHVVKAFGDV</sequence>
<dbReference type="EMBL" id="SIOX01000012">
    <property type="protein sequence ID" value="TAX64515.1"/>
    <property type="molecule type" value="Genomic_DNA"/>
</dbReference>
<accession>A0ABY1WY85</accession>
<gene>
    <name evidence="1" type="ORF">ELH98_35855</name>
</gene>
<evidence type="ECO:0000313" key="2">
    <source>
        <dbReference type="Proteomes" id="UP000291659"/>
    </source>
</evidence>
<organism evidence="1 2">
    <name type="scientific">Rhizobium ruizarguesonis</name>
    <dbReference type="NCBI Taxonomy" id="2081791"/>
    <lineage>
        <taxon>Bacteria</taxon>
        <taxon>Pseudomonadati</taxon>
        <taxon>Pseudomonadota</taxon>
        <taxon>Alphaproteobacteria</taxon>
        <taxon>Hyphomicrobiales</taxon>
        <taxon>Rhizobiaceae</taxon>
        <taxon>Rhizobium/Agrobacterium group</taxon>
        <taxon>Rhizobium</taxon>
    </lineage>
</organism>
<evidence type="ECO:0000313" key="1">
    <source>
        <dbReference type="EMBL" id="TAX64515.1"/>
    </source>
</evidence>
<name>A0ABY1WY85_9HYPH</name>
<comment type="caution">
    <text evidence="1">The sequence shown here is derived from an EMBL/GenBank/DDBJ whole genome shotgun (WGS) entry which is preliminary data.</text>
</comment>
<dbReference type="RefSeq" id="WP_112907851.1">
    <property type="nucleotide sequence ID" value="NZ_SIMU01000023.1"/>
</dbReference>
<dbReference type="Proteomes" id="UP000291659">
    <property type="component" value="Unassembled WGS sequence"/>
</dbReference>
<reference evidence="1 2" key="1">
    <citation type="submission" date="2019-02" db="EMBL/GenBank/DDBJ databases">
        <title>The genomic architecture of introgression among sibling species of bacteria.</title>
        <authorList>
            <person name="Cavassim M.I.A."/>
            <person name="Moeskjaer S."/>
            <person name="Moslemi C."/>
            <person name="Fields B."/>
            <person name="Bachmann A."/>
            <person name="Vilhjalmsson B."/>
            <person name="Schierup M.H."/>
            <person name="Young J.P.W."/>
            <person name="Andersen S.U."/>
        </authorList>
    </citation>
    <scope>NUCLEOTIDE SEQUENCE [LARGE SCALE GENOMIC DNA]</scope>
    <source>
        <strain evidence="1 2">SM141A</strain>
    </source>
</reference>
<protein>
    <submittedName>
        <fullName evidence="1">Uncharacterized protein</fullName>
    </submittedName>
</protein>
<proteinExistence type="predicted"/>
<keyword evidence="2" id="KW-1185">Reference proteome</keyword>